<dbReference type="NCBIfam" id="TIGR01716">
    <property type="entry name" value="RGG_Cterm"/>
    <property type="match status" value="1"/>
</dbReference>
<dbReference type="Gene3D" id="1.25.40.400">
    <property type="match status" value="1"/>
</dbReference>
<sequence length="293" mass="33813">MLMAEEPVKVGAYLRALRLEENDSLEEIAAGITTAATLSRFERGETQLSAAVVLKLLTRFDQDVELMQQGYRALNPENFFQQVNRATVAGKSALQALAQKQYRLWRQTGLIFYRLNQINILAHNGFTDPSFQTTSQMKADVIKYLKRIRYWGLYELDLFAATLVIYDHEQLMSLVMELVLDWPDVKGHPTRNQYLWAILTNSIALLIHRREFVDAVRLLNVAKNLPIPADDLYARIMLRYQEQLLTYHRGQHRAAKTAVKNLLATLALLDSPFFAQLLTKSWRRFLKEEAQAK</sequence>
<feature type="domain" description="HTH cro/C1-type" evidence="1">
    <location>
        <begin position="14"/>
        <end position="67"/>
    </location>
</feature>
<name>A0A0R1EUW0_LACZE</name>
<dbReference type="InterPro" id="IPR053163">
    <property type="entry name" value="HTH-type_regulator_Rgg"/>
</dbReference>
<dbReference type="GO" id="GO:0003677">
    <property type="term" value="F:DNA binding"/>
    <property type="evidence" value="ECO:0007669"/>
    <property type="project" value="InterPro"/>
</dbReference>
<dbReference type="AlphaFoldDB" id="A0A0R1EUW0"/>
<dbReference type="PROSITE" id="PS50943">
    <property type="entry name" value="HTH_CROC1"/>
    <property type="match status" value="1"/>
</dbReference>
<comment type="caution">
    <text evidence="2">The sequence shown here is derived from an EMBL/GenBank/DDBJ whole genome shotgun (WGS) entry which is preliminary data.</text>
</comment>
<dbReference type="PANTHER" id="PTHR37038:SF12">
    <property type="entry name" value="TRANSCRIPTIONAL REGULATOR"/>
    <property type="match status" value="1"/>
</dbReference>
<dbReference type="Pfam" id="PF01381">
    <property type="entry name" value="HTH_3"/>
    <property type="match status" value="1"/>
</dbReference>
<dbReference type="Gene3D" id="1.10.260.40">
    <property type="entry name" value="lambda repressor-like DNA-binding domains"/>
    <property type="match status" value="1"/>
</dbReference>
<evidence type="ECO:0000313" key="2">
    <source>
        <dbReference type="EMBL" id="KRK13160.1"/>
    </source>
</evidence>
<dbReference type="InterPro" id="IPR010057">
    <property type="entry name" value="Transcription_activator_Rgg_C"/>
</dbReference>
<dbReference type="CDD" id="cd00093">
    <property type="entry name" value="HTH_XRE"/>
    <property type="match status" value="1"/>
</dbReference>
<evidence type="ECO:0000259" key="1">
    <source>
        <dbReference type="PROSITE" id="PS50943"/>
    </source>
</evidence>
<reference evidence="2 3" key="1">
    <citation type="journal article" date="2015" name="Genome Announc.">
        <title>Expanding the biotechnology potential of lactobacilli through comparative genomics of 213 strains and associated genera.</title>
        <authorList>
            <person name="Sun Z."/>
            <person name="Harris H.M."/>
            <person name="McCann A."/>
            <person name="Guo C."/>
            <person name="Argimon S."/>
            <person name="Zhang W."/>
            <person name="Yang X."/>
            <person name="Jeffery I.B."/>
            <person name="Cooney J.C."/>
            <person name="Kagawa T.F."/>
            <person name="Liu W."/>
            <person name="Song Y."/>
            <person name="Salvetti E."/>
            <person name="Wrobel A."/>
            <person name="Rasinkangas P."/>
            <person name="Parkhill J."/>
            <person name="Rea M.C."/>
            <person name="O'Sullivan O."/>
            <person name="Ritari J."/>
            <person name="Douillard F.P."/>
            <person name="Paul Ross R."/>
            <person name="Yang R."/>
            <person name="Briner A.E."/>
            <person name="Felis G.E."/>
            <person name="de Vos W.M."/>
            <person name="Barrangou R."/>
            <person name="Klaenhammer T.R."/>
            <person name="Caufield P.W."/>
            <person name="Cui Y."/>
            <person name="Zhang H."/>
            <person name="O'Toole P.W."/>
        </authorList>
    </citation>
    <scope>NUCLEOTIDE SEQUENCE [LARGE SCALE GENOMIC DNA]</scope>
    <source>
        <strain evidence="2 3">DSM 20178</strain>
    </source>
</reference>
<evidence type="ECO:0000313" key="3">
    <source>
        <dbReference type="Proteomes" id="UP000051984"/>
    </source>
</evidence>
<dbReference type="PATRIC" id="fig|1423816.3.peg.1417"/>
<dbReference type="PANTHER" id="PTHR37038">
    <property type="entry name" value="TRANSCRIPTIONAL REGULATOR-RELATED"/>
    <property type="match status" value="1"/>
</dbReference>
<dbReference type="Pfam" id="PF21259">
    <property type="entry name" value="Rgg_C"/>
    <property type="match status" value="1"/>
</dbReference>
<dbReference type="InterPro" id="IPR001387">
    <property type="entry name" value="Cro/C1-type_HTH"/>
</dbReference>
<dbReference type="SUPFAM" id="SSF47413">
    <property type="entry name" value="lambda repressor-like DNA-binding domains"/>
    <property type="match status" value="1"/>
</dbReference>
<protein>
    <submittedName>
        <fullName evidence="2">XRE family transcriptional regulator</fullName>
    </submittedName>
</protein>
<organism evidence="2 3">
    <name type="scientific">Lacticaseibacillus zeae DSM 20178 = KCTC 3804</name>
    <dbReference type="NCBI Taxonomy" id="1423816"/>
    <lineage>
        <taxon>Bacteria</taxon>
        <taxon>Bacillati</taxon>
        <taxon>Bacillota</taxon>
        <taxon>Bacilli</taxon>
        <taxon>Lactobacillales</taxon>
        <taxon>Lactobacillaceae</taxon>
        <taxon>Lacticaseibacillus</taxon>
    </lineage>
</organism>
<dbReference type="EMBL" id="AZCT01000002">
    <property type="protein sequence ID" value="KRK13160.1"/>
    <property type="molecule type" value="Genomic_DNA"/>
</dbReference>
<accession>A0A0R1EUW0</accession>
<dbReference type="Proteomes" id="UP000051984">
    <property type="component" value="Unassembled WGS sequence"/>
</dbReference>
<dbReference type="SMART" id="SM00530">
    <property type="entry name" value="HTH_XRE"/>
    <property type="match status" value="1"/>
</dbReference>
<dbReference type="InterPro" id="IPR010982">
    <property type="entry name" value="Lambda_DNA-bd_dom_sf"/>
</dbReference>
<gene>
    <name evidence="2" type="ORF">FD51_GL001356</name>
</gene>
<dbReference type="eggNOG" id="COG1396">
    <property type="taxonomic scope" value="Bacteria"/>
</dbReference>
<proteinExistence type="predicted"/>